<evidence type="ECO:0000313" key="8">
    <source>
        <dbReference type="Proteomes" id="UP000187148"/>
    </source>
</evidence>
<gene>
    <name evidence="7" type="ORF">BWI95_14850</name>
</gene>
<dbReference type="SMART" id="SM00065">
    <property type="entry name" value="GAF"/>
    <property type="match status" value="1"/>
</dbReference>
<reference evidence="7 8" key="1">
    <citation type="submission" date="2017-01" db="EMBL/GenBank/DDBJ databases">
        <authorList>
            <person name="Cao J.-M."/>
        </authorList>
    </citation>
    <scope>NUCLEOTIDE SEQUENCE [LARGE SCALE GENOMIC DNA]</scope>
    <source>
        <strain evidence="7 8">888-76</strain>
    </source>
</reference>
<dbReference type="InterPro" id="IPR029016">
    <property type="entry name" value="GAF-like_dom_sf"/>
</dbReference>
<dbReference type="SMART" id="SM00267">
    <property type="entry name" value="GGDEF"/>
    <property type="match status" value="1"/>
</dbReference>
<evidence type="ECO:0000256" key="5">
    <source>
        <dbReference type="ARBA" id="ARBA00034247"/>
    </source>
</evidence>
<organism evidence="7 8">
    <name type="scientific">Kosakonia cowanii JCM 10956 = DSM 18146</name>
    <dbReference type="NCBI Taxonomy" id="1300165"/>
    <lineage>
        <taxon>Bacteria</taxon>
        <taxon>Pseudomonadati</taxon>
        <taxon>Pseudomonadota</taxon>
        <taxon>Gammaproteobacteria</taxon>
        <taxon>Enterobacterales</taxon>
        <taxon>Enterobacteriaceae</taxon>
        <taxon>Kosakonia</taxon>
    </lineage>
</organism>
<dbReference type="GO" id="GO:1902201">
    <property type="term" value="P:negative regulation of bacterial-type flagellum-dependent cell motility"/>
    <property type="evidence" value="ECO:0007669"/>
    <property type="project" value="TreeGrafter"/>
</dbReference>
<dbReference type="Pfam" id="PF13185">
    <property type="entry name" value="GAF_2"/>
    <property type="match status" value="1"/>
</dbReference>
<dbReference type="GO" id="GO:0005525">
    <property type="term" value="F:GTP binding"/>
    <property type="evidence" value="ECO:0007669"/>
    <property type="project" value="UniProtKB-KW"/>
</dbReference>
<comment type="catalytic activity">
    <reaction evidence="5">
        <text>2 GTP = 3',3'-c-di-GMP + 2 diphosphate</text>
        <dbReference type="Rhea" id="RHEA:24898"/>
        <dbReference type="ChEBI" id="CHEBI:33019"/>
        <dbReference type="ChEBI" id="CHEBI:37565"/>
        <dbReference type="ChEBI" id="CHEBI:58805"/>
        <dbReference type="EC" id="2.7.7.65"/>
    </reaction>
</comment>
<evidence type="ECO:0000313" key="7">
    <source>
        <dbReference type="EMBL" id="APZ06229.1"/>
    </source>
</evidence>
<keyword evidence="4" id="KW-0547">Nucleotide-binding</keyword>
<dbReference type="InterPro" id="IPR000160">
    <property type="entry name" value="GGDEF_dom"/>
</dbReference>
<evidence type="ECO:0000256" key="3">
    <source>
        <dbReference type="ARBA" id="ARBA00012528"/>
    </source>
</evidence>
<dbReference type="PANTHER" id="PTHR45138">
    <property type="entry name" value="REGULATORY COMPONENTS OF SENSORY TRANSDUCTION SYSTEM"/>
    <property type="match status" value="1"/>
</dbReference>
<dbReference type="InterPro" id="IPR043128">
    <property type="entry name" value="Rev_trsase/Diguanyl_cyclase"/>
</dbReference>
<dbReference type="Pfam" id="PF00990">
    <property type="entry name" value="GGDEF"/>
    <property type="match status" value="1"/>
</dbReference>
<dbReference type="CDD" id="cd01949">
    <property type="entry name" value="GGDEF"/>
    <property type="match status" value="1"/>
</dbReference>
<dbReference type="GO" id="GO:0043709">
    <property type="term" value="P:cell adhesion involved in single-species biofilm formation"/>
    <property type="evidence" value="ECO:0007669"/>
    <property type="project" value="TreeGrafter"/>
</dbReference>
<dbReference type="NCBIfam" id="TIGR00254">
    <property type="entry name" value="GGDEF"/>
    <property type="match status" value="1"/>
</dbReference>
<dbReference type="InterPro" id="IPR050469">
    <property type="entry name" value="Diguanylate_Cyclase"/>
</dbReference>
<dbReference type="SUPFAM" id="SSF55073">
    <property type="entry name" value="Nucleotide cyclase"/>
    <property type="match status" value="1"/>
</dbReference>
<dbReference type="GO" id="GO:0052621">
    <property type="term" value="F:diguanylate cyclase activity"/>
    <property type="evidence" value="ECO:0007669"/>
    <property type="project" value="UniProtKB-EC"/>
</dbReference>
<evidence type="ECO:0000259" key="6">
    <source>
        <dbReference type="PROSITE" id="PS50887"/>
    </source>
</evidence>
<feature type="domain" description="GGDEF" evidence="6">
    <location>
        <begin position="204"/>
        <end position="342"/>
    </location>
</feature>
<dbReference type="RefSeq" id="WP_076769728.1">
    <property type="nucleotide sequence ID" value="NZ_CP019445.1"/>
</dbReference>
<dbReference type="GO" id="GO:0005886">
    <property type="term" value="C:plasma membrane"/>
    <property type="evidence" value="ECO:0007669"/>
    <property type="project" value="TreeGrafter"/>
</dbReference>
<dbReference type="Gene3D" id="3.30.70.270">
    <property type="match status" value="1"/>
</dbReference>
<comment type="cofactor">
    <cofactor evidence="1">
        <name>Mg(2+)</name>
        <dbReference type="ChEBI" id="CHEBI:18420"/>
    </cofactor>
</comment>
<keyword evidence="4" id="KW-0342">GTP-binding</keyword>
<dbReference type="Gene3D" id="3.30.450.40">
    <property type="match status" value="1"/>
</dbReference>
<evidence type="ECO:0000256" key="4">
    <source>
        <dbReference type="ARBA" id="ARBA00023134"/>
    </source>
</evidence>
<dbReference type="InterPro" id="IPR029787">
    <property type="entry name" value="Nucleotide_cyclase"/>
</dbReference>
<dbReference type="AlphaFoldDB" id="A0A807LG33"/>
<dbReference type="SUPFAM" id="SSF55781">
    <property type="entry name" value="GAF domain-like"/>
    <property type="match status" value="1"/>
</dbReference>
<sequence length="342" mass="38249">MSDFILARVSETLAKDHSLESLVRQFLEMLEMVTDMESTYLTKISDDPRQQHIVYSRNSKQLEIPEGFSLPFGDSLCKRALDDNCLFANDVATRWRDCEAAQALGITTYLSQPVQLADGSLYGTLCAASNQKKMLSARGEQVLRLFAGLIAQYIEKEYLVDQLREANAALIAHSYTDVLTGLPNRRALFESLQTLFSLARHLNIHVIIAFIDLDNFKGINDQFGHEAGDRFLIEVGNRLTQDRGKDDIIGRLGGDEFLLACPGGPLHQPQGMLLSALKTRLDKQIAGEYQLGDVHLYYPGASVGVIEINPEQYDADSALRAADEVMYRVKKNKSKKAFQQLN</sequence>
<accession>A0A807LG33</accession>
<comment type="pathway">
    <text evidence="2">Purine metabolism; 3',5'-cyclic di-GMP biosynthesis.</text>
</comment>
<keyword evidence="8" id="KW-1185">Reference proteome</keyword>
<dbReference type="EMBL" id="CP019445">
    <property type="protein sequence ID" value="APZ06229.1"/>
    <property type="molecule type" value="Genomic_DNA"/>
</dbReference>
<name>A0A807LG33_9ENTR</name>
<dbReference type="PROSITE" id="PS50887">
    <property type="entry name" value="GGDEF"/>
    <property type="match status" value="1"/>
</dbReference>
<protein>
    <recommendedName>
        <fullName evidence="3">diguanylate cyclase</fullName>
        <ecNumber evidence="3">2.7.7.65</ecNumber>
    </recommendedName>
</protein>
<dbReference type="PANTHER" id="PTHR45138:SF9">
    <property type="entry name" value="DIGUANYLATE CYCLASE DGCM-RELATED"/>
    <property type="match status" value="1"/>
</dbReference>
<evidence type="ECO:0000256" key="1">
    <source>
        <dbReference type="ARBA" id="ARBA00001946"/>
    </source>
</evidence>
<dbReference type="InterPro" id="IPR003018">
    <property type="entry name" value="GAF"/>
</dbReference>
<dbReference type="Proteomes" id="UP000187148">
    <property type="component" value="Chromosome"/>
</dbReference>
<proteinExistence type="predicted"/>
<dbReference type="KEGG" id="kco:BWI95_14850"/>
<evidence type="ECO:0000256" key="2">
    <source>
        <dbReference type="ARBA" id="ARBA00004665"/>
    </source>
</evidence>
<dbReference type="EC" id="2.7.7.65" evidence="3"/>